<name>A0A0G3M6C9_CHRGL</name>
<protein>
    <submittedName>
        <fullName evidence="1">Uncharacterized protein</fullName>
    </submittedName>
</protein>
<accession>A0A0G3M6C9</accession>
<gene>
    <name evidence="1" type="ORF">OK18_08055</name>
</gene>
<dbReference type="EMBL" id="CP009928">
    <property type="protein sequence ID" value="AKK72587.1"/>
    <property type="molecule type" value="Genomic_DNA"/>
</dbReference>
<dbReference type="PATRIC" id="fig|1324352.5.peg.1688"/>
<organism evidence="1 2">
    <name type="scientific">Chryseobacterium gallinarum</name>
    <dbReference type="NCBI Taxonomy" id="1324352"/>
    <lineage>
        <taxon>Bacteria</taxon>
        <taxon>Pseudomonadati</taxon>
        <taxon>Bacteroidota</taxon>
        <taxon>Flavobacteriia</taxon>
        <taxon>Flavobacteriales</taxon>
        <taxon>Weeksellaceae</taxon>
        <taxon>Chryseobacterium group</taxon>
        <taxon>Chryseobacterium</taxon>
    </lineage>
</organism>
<evidence type="ECO:0000313" key="1">
    <source>
        <dbReference type="EMBL" id="AKK72587.1"/>
    </source>
</evidence>
<proteinExistence type="predicted"/>
<sequence length="70" mass="7794">MTDIAVNRKYNNPIIIIMKTSNMQKTKLSKKALKEIKGAGPICHIVISCTDRRTGQERSGVPGIQDEFCC</sequence>
<reference evidence="1 2" key="1">
    <citation type="submission" date="2014-11" db="EMBL/GenBank/DDBJ databases">
        <authorList>
            <person name="Park G.-S."/>
            <person name="Hong S.-J."/>
            <person name="Jung B.K."/>
            <person name="Khan A.R."/>
            <person name="Kwak Y."/>
            <person name="Shin J.-H."/>
        </authorList>
    </citation>
    <scope>NUCLEOTIDE SEQUENCE [LARGE SCALE GENOMIC DNA]</scope>
    <source>
        <strain evidence="1 2">DSM 27622</strain>
    </source>
</reference>
<dbReference type="Proteomes" id="UP000035213">
    <property type="component" value="Chromosome"/>
</dbReference>
<dbReference type="KEGG" id="cgn:OK18_08055"/>
<dbReference type="AlphaFoldDB" id="A0A0G3M6C9"/>
<evidence type="ECO:0000313" key="2">
    <source>
        <dbReference type="Proteomes" id="UP000035213"/>
    </source>
</evidence>